<evidence type="ECO:0000313" key="3">
    <source>
        <dbReference type="Proteomes" id="UP000694580"/>
    </source>
</evidence>
<dbReference type="Ensembl" id="ENSDCDT00010031615.1">
    <property type="protein sequence ID" value="ENSDCDP00010025513.1"/>
    <property type="gene ID" value="ENSDCDG00010016238.1"/>
</dbReference>
<dbReference type="Proteomes" id="UP000694580">
    <property type="component" value="Chromosome 14"/>
</dbReference>
<reference evidence="2 3" key="1">
    <citation type="submission" date="2020-06" db="EMBL/GenBank/DDBJ databases">
        <authorList>
            <consortium name="Wellcome Sanger Institute Data Sharing"/>
        </authorList>
    </citation>
    <scope>NUCLEOTIDE SEQUENCE [LARGE SCALE GENOMIC DNA]</scope>
</reference>
<evidence type="ECO:0000256" key="1">
    <source>
        <dbReference type="SAM" id="MobiDB-lite"/>
    </source>
</evidence>
<dbReference type="GeneTree" id="ENSGT00390000014825"/>
<gene>
    <name evidence="2" type="primary">LOC114803423</name>
</gene>
<feature type="compositionally biased region" description="Low complexity" evidence="1">
    <location>
        <begin position="143"/>
        <end position="178"/>
    </location>
</feature>
<sequence>MEQDVAVAEVHMEEFVEENAGMAGVPRIRENLHGDVLLAPDSDIDGRSSAASGIDVLDRLTYLEQRVQMQEDELQLLKMTLANVLKRLNISEEHQAALSRKPSARAARPVSLALPVRPTTTSSTATLKKSNTLPSTMGSRNYSSSPSSKSPVSSVKDSPGSSGSTSRSRTAAASTTSTCRRLPEKRVTHCKVTMQIFLSPQSKRTGSSELEVSTPVVITEADHTSPPPTKPMSLSDRSRPIVHKISTFALPLQKIPRQNSYASLVTPSYKSPIKSPSQYFQICY</sequence>
<protein>
    <recommendedName>
        <fullName evidence="4">Echinoderm microtubule-associated protein-like 1</fullName>
    </recommendedName>
</protein>
<accession>A0AAY4BXD3</accession>
<keyword evidence="3" id="KW-1185">Reference proteome</keyword>
<feature type="region of interest" description="Disordered" evidence="1">
    <location>
        <begin position="96"/>
        <end position="182"/>
    </location>
</feature>
<reference evidence="2" key="2">
    <citation type="submission" date="2025-08" db="UniProtKB">
        <authorList>
            <consortium name="Ensembl"/>
        </authorList>
    </citation>
    <scope>IDENTIFICATION</scope>
</reference>
<evidence type="ECO:0008006" key="4">
    <source>
        <dbReference type="Google" id="ProtNLM"/>
    </source>
</evidence>
<reference evidence="2" key="3">
    <citation type="submission" date="2025-09" db="UniProtKB">
        <authorList>
            <consortium name="Ensembl"/>
        </authorList>
    </citation>
    <scope>IDENTIFICATION</scope>
</reference>
<dbReference type="AlphaFoldDB" id="A0AAY4BXD3"/>
<name>A0AAY4BXD3_9TELE</name>
<proteinExistence type="predicted"/>
<evidence type="ECO:0000313" key="2">
    <source>
        <dbReference type="Ensembl" id="ENSDCDP00010025513.1"/>
    </source>
</evidence>
<feature type="compositionally biased region" description="Low complexity" evidence="1">
    <location>
        <begin position="119"/>
        <end position="133"/>
    </location>
</feature>
<organism evidence="2 3">
    <name type="scientific">Denticeps clupeoides</name>
    <name type="common">denticle herring</name>
    <dbReference type="NCBI Taxonomy" id="299321"/>
    <lineage>
        <taxon>Eukaryota</taxon>
        <taxon>Metazoa</taxon>
        <taxon>Chordata</taxon>
        <taxon>Craniata</taxon>
        <taxon>Vertebrata</taxon>
        <taxon>Euteleostomi</taxon>
        <taxon>Actinopterygii</taxon>
        <taxon>Neopterygii</taxon>
        <taxon>Teleostei</taxon>
        <taxon>Clupei</taxon>
        <taxon>Clupeiformes</taxon>
        <taxon>Denticipitoidei</taxon>
        <taxon>Denticipitidae</taxon>
        <taxon>Denticeps</taxon>
    </lineage>
</organism>